<accession>A0A0F9B7G7</accession>
<dbReference type="AlphaFoldDB" id="A0A0F9B7G7"/>
<organism evidence="1">
    <name type="scientific">marine sediment metagenome</name>
    <dbReference type="NCBI Taxonomy" id="412755"/>
    <lineage>
        <taxon>unclassified sequences</taxon>
        <taxon>metagenomes</taxon>
        <taxon>ecological metagenomes</taxon>
    </lineage>
</organism>
<feature type="non-terminal residue" evidence="1">
    <location>
        <position position="236"/>
    </location>
</feature>
<gene>
    <name evidence="1" type="ORF">LCGC14_2481280</name>
</gene>
<sequence>MPRRLKSGVLEAFCKFTEGTEVPAAFAVWSGMITIAAALGRDCFVDYGYYTLYPNMYIVLIGPSAVAKKSTPIKFAMRMIKQIKPTVNVLSQKMTPEALISALSGLDAKEGDTMIVPSAVGVVLVSELATLVNKGSFKSGMIDVLTDLYDAEDFEYRTKIRGIEYVRNPCLSIIGGATPIGIKECIPFVSIGGGFTSRIVFVFSKGSGRLVPRPVRSLENKKRMDDICHDLSEVSK</sequence>
<dbReference type="EMBL" id="LAZR01039091">
    <property type="protein sequence ID" value="KKL17864.1"/>
    <property type="molecule type" value="Genomic_DNA"/>
</dbReference>
<name>A0A0F9B7G7_9ZZZZ</name>
<evidence type="ECO:0000313" key="1">
    <source>
        <dbReference type="EMBL" id="KKL17864.1"/>
    </source>
</evidence>
<protein>
    <submittedName>
        <fullName evidence="1">Uncharacterized protein</fullName>
    </submittedName>
</protein>
<reference evidence="1" key="1">
    <citation type="journal article" date="2015" name="Nature">
        <title>Complex archaea that bridge the gap between prokaryotes and eukaryotes.</title>
        <authorList>
            <person name="Spang A."/>
            <person name="Saw J.H."/>
            <person name="Jorgensen S.L."/>
            <person name="Zaremba-Niedzwiedzka K."/>
            <person name="Martijn J."/>
            <person name="Lind A.E."/>
            <person name="van Eijk R."/>
            <person name="Schleper C."/>
            <person name="Guy L."/>
            <person name="Ettema T.J."/>
        </authorList>
    </citation>
    <scope>NUCLEOTIDE SEQUENCE</scope>
</reference>
<proteinExistence type="predicted"/>
<comment type="caution">
    <text evidence="1">The sequence shown here is derived from an EMBL/GenBank/DDBJ whole genome shotgun (WGS) entry which is preliminary data.</text>
</comment>